<keyword evidence="12" id="KW-1185">Reference proteome</keyword>
<keyword evidence="4 8" id="KW-0547">Nucleotide-binding</keyword>
<protein>
    <recommendedName>
        <fullName evidence="1">non-specific serine/threonine protein kinase</fullName>
        <ecNumber evidence="1">2.7.11.1</ecNumber>
    </recommendedName>
</protein>
<keyword evidence="6 8" id="KW-0067">ATP-binding</keyword>
<dbReference type="SMART" id="SM00220">
    <property type="entry name" value="S_TKc"/>
    <property type="match status" value="1"/>
</dbReference>
<dbReference type="Gene3D" id="3.30.200.20">
    <property type="entry name" value="Phosphorylase Kinase, domain 1"/>
    <property type="match status" value="1"/>
</dbReference>
<feature type="compositionally biased region" description="Low complexity" evidence="9">
    <location>
        <begin position="1"/>
        <end position="18"/>
    </location>
</feature>
<reference evidence="11 12" key="2">
    <citation type="journal article" date="2012" name="Open Biol.">
        <title>Characteristics of nucleosomes and linker DNA regions on the genome of the basidiomycete Mixia osmundae revealed by mono- and dinucleosome mapping.</title>
        <authorList>
            <person name="Nishida H."/>
            <person name="Kondo S."/>
            <person name="Matsumoto T."/>
            <person name="Suzuki Y."/>
            <person name="Yoshikawa H."/>
            <person name="Taylor T.D."/>
            <person name="Sugiyama J."/>
        </authorList>
    </citation>
    <scope>NUCLEOTIDE SEQUENCE [LARGE SCALE GENOMIC DNA]</scope>
    <source>
        <strain evidence="12">CBS 9802 / IAM 14324 / JCM 22182 / KY 12970</strain>
    </source>
</reference>
<gene>
    <name evidence="11" type="primary">Mo06398</name>
    <name evidence="11" type="ORF">E5Q_06398</name>
</gene>
<keyword evidence="3" id="KW-0808">Transferase</keyword>
<dbReference type="OrthoDB" id="9332038at2759"/>
<dbReference type="PROSITE" id="PS50011">
    <property type="entry name" value="PROTEIN_KINASE_DOM"/>
    <property type="match status" value="1"/>
</dbReference>
<evidence type="ECO:0000256" key="3">
    <source>
        <dbReference type="ARBA" id="ARBA00022679"/>
    </source>
</evidence>
<feature type="region of interest" description="Disordered" evidence="9">
    <location>
        <begin position="1"/>
        <end position="153"/>
    </location>
</feature>
<evidence type="ECO:0000256" key="8">
    <source>
        <dbReference type="PROSITE-ProRule" id="PRU10141"/>
    </source>
</evidence>
<evidence type="ECO:0000313" key="11">
    <source>
        <dbReference type="EMBL" id="GAA99695.1"/>
    </source>
</evidence>
<evidence type="ECO:0000256" key="4">
    <source>
        <dbReference type="ARBA" id="ARBA00022741"/>
    </source>
</evidence>
<dbReference type="eggNOG" id="KOG0670">
    <property type="taxonomic scope" value="Eukaryota"/>
</dbReference>
<dbReference type="PROSITE" id="PS00107">
    <property type="entry name" value="PROTEIN_KINASE_ATP"/>
    <property type="match status" value="1"/>
</dbReference>
<evidence type="ECO:0000259" key="10">
    <source>
        <dbReference type="PROSITE" id="PS50011"/>
    </source>
</evidence>
<evidence type="ECO:0000256" key="9">
    <source>
        <dbReference type="SAM" id="MobiDB-lite"/>
    </source>
</evidence>
<evidence type="ECO:0000256" key="5">
    <source>
        <dbReference type="ARBA" id="ARBA00022777"/>
    </source>
</evidence>
<dbReference type="STRING" id="764103.G7EA35"/>
<accession>G7EA35</accession>
<dbReference type="PROSITE" id="PS00108">
    <property type="entry name" value="PROTEIN_KINASE_ST"/>
    <property type="match status" value="1"/>
</dbReference>
<dbReference type="Pfam" id="PF00069">
    <property type="entry name" value="Pkinase"/>
    <property type="match status" value="1"/>
</dbReference>
<dbReference type="HOGENOM" id="CLU_000288_5_5_1"/>
<dbReference type="EMBL" id="BABT02000229">
    <property type="protein sequence ID" value="GAA99695.1"/>
    <property type="molecule type" value="Genomic_DNA"/>
</dbReference>
<dbReference type="InterPro" id="IPR044092">
    <property type="entry name" value="STKc_PRP4"/>
</dbReference>
<feature type="region of interest" description="Disordered" evidence="9">
    <location>
        <begin position="167"/>
        <end position="197"/>
    </location>
</feature>
<proteinExistence type="inferred from homology"/>
<keyword evidence="5" id="KW-0418">Kinase</keyword>
<evidence type="ECO:0000256" key="6">
    <source>
        <dbReference type="ARBA" id="ARBA00022840"/>
    </source>
</evidence>
<dbReference type="InterPro" id="IPR050494">
    <property type="entry name" value="Ser_Thr_dual-spec_kinase"/>
</dbReference>
<comment type="similarity">
    <text evidence="7">Belongs to the protein kinase superfamily. CMGC Ser/Thr protein kinase family.</text>
</comment>
<organism evidence="11 12">
    <name type="scientific">Mixia osmundae (strain CBS 9802 / IAM 14324 / JCM 22182 / KY 12970)</name>
    <dbReference type="NCBI Taxonomy" id="764103"/>
    <lineage>
        <taxon>Eukaryota</taxon>
        <taxon>Fungi</taxon>
        <taxon>Dikarya</taxon>
        <taxon>Basidiomycota</taxon>
        <taxon>Pucciniomycotina</taxon>
        <taxon>Mixiomycetes</taxon>
        <taxon>Mixiales</taxon>
        <taxon>Mixiaceae</taxon>
        <taxon>Mixia</taxon>
    </lineage>
</organism>
<dbReference type="InterPro" id="IPR011009">
    <property type="entry name" value="Kinase-like_dom_sf"/>
</dbReference>
<dbReference type="GO" id="GO:0005524">
    <property type="term" value="F:ATP binding"/>
    <property type="evidence" value="ECO:0007669"/>
    <property type="project" value="UniProtKB-UniRule"/>
</dbReference>
<dbReference type="FunCoup" id="G7EA35">
    <property type="interactions" value="88"/>
</dbReference>
<dbReference type="PANTHER" id="PTHR24058">
    <property type="entry name" value="DUAL SPECIFICITY PROTEIN KINASE"/>
    <property type="match status" value="1"/>
</dbReference>
<dbReference type="CDD" id="cd14135">
    <property type="entry name" value="STKc_PRP4"/>
    <property type="match status" value="1"/>
</dbReference>
<evidence type="ECO:0000256" key="7">
    <source>
        <dbReference type="ARBA" id="ARBA00023596"/>
    </source>
</evidence>
<dbReference type="GO" id="GO:0004674">
    <property type="term" value="F:protein serine/threonine kinase activity"/>
    <property type="evidence" value="ECO:0007669"/>
    <property type="project" value="UniProtKB-KW"/>
</dbReference>
<feature type="binding site" evidence="8">
    <location>
        <position position="380"/>
    </location>
    <ligand>
        <name>ATP</name>
        <dbReference type="ChEBI" id="CHEBI:30616"/>
    </ligand>
</feature>
<feature type="compositionally biased region" description="Basic and acidic residues" evidence="9">
    <location>
        <begin position="43"/>
        <end position="61"/>
    </location>
</feature>
<dbReference type="SUPFAM" id="SSF56112">
    <property type="entry name" value="Protein kinase-like (PK-like)"/>
    <property type="match status" value="1"/>
</dbReference>
<feature type="compositionally biased region" description="Polar residues" evidence="9">
    <location>
        <begin position="218"/>
        <end position="229"/>
    </location>
</feature>
<dbReference type="GO" id="GO:0045292">
    <property type="term" value="P:mRNA cis splicing, via spliceosome"/>
    <property type="evidence" value="ECO:0007669"/>
    <property type="project" value="InterPro"/>
</dbReference>
<dbReference type="InterPro" id="IPR000719">
    <property type="entry name" value="Prot_kinase_dom"/>
</dbReference>
<name>G7EA35_MIXOS</name>
<sequence length="665" mass="74166">MADYSPRPSSSSSSAAHPPRQPRQVSPDQRQHRRGPHRRDERRHRETETGEPRHHHDDGRRTSMSAHSNNVRHRSRSRSPDQHAYKRSRQGYDDIPRQRAAGTPEEGELPEPVEPTGPTEQAHSPMLERQATPPQPQPQSFEEQDPELVLAERRRQRAALLARIASLDASSATPSGQVTPNGPVPSEAGTDSPVASPRGQEVFDLVKDEQDSAPIAQTQTHNDGHQSISAADYNPNDDRMLDDARQLRLERQGVQGHHDTVGQTAAVAAQPAAAAPAQVIQVVADDDDDDMFAVVSKPLAAVDAPTAQPTFIPVIDRSNDPSAAHIVDNFDDPEGYYRVILGELLDDGRYHVHANLGKGMFSSVVKAKDHQADGREMAIKIIRSQESMYKAGQKEAGILRKLQETDPLDKKHIVRLDRTFEHRGHLCLVFESLSMNLREVVKRFGKDVGLNLRAVRAYAHQMLLALSHFRKSNIMHADIKPDNILVNESKAILKICDLGSASDTSENDITPYLVSRFYRAPEIILGLPYDCALDMWSIGCTLYELATGKILYPGRTNNDMLRLHQELRGKITAKLVKKAQFGPMHFDDNGTFLCVENDAIKTLVLPAQPVHDLKSRMMPAGAAKKLRDDERKAMTNFIDLLNRMLDLDSSKRITPKEALLHPFLK</sequence>
<dbReference type="EC" id="2.7.11.1" evidence="1"/>
<dbReference type="FunFam" id="1.10.510.10:FF:000078">
    <property type="entry name" value="Serine/threonine-protein kinase PRP4 homolog"/>
    <property type="match status" value="1"/>
</dbReference>
<feature type="compositionally biased region" description="Basic residues" evidence="9">
    <location>
        <begin position="31"/>
        <end position="42"/>
    </location>
</feature>
<keyword evidence="2" id="KW-0723">Serine/threonine-protein kinase</keyword>
<evidence type="ECO:0000313" key="12">
    <source>
        <dbReference type="Proteomes" id="UP000009131"/>
    </source>
</evidence>
<dbReference type="Proteomes" id="UP000009131">
    <property type="component" value="Unassembled WGS sequence"/>
</dbReference>
<feature type="domain" description="Protein kinase" evidence="10">
    <location>
        <begin position="350"/>
        <end position="664"/>
    </location>
</feature>
<dbReference type="InterPro" id="IPR008271">
    <property type="entry name" value="Ser/Thr_kinase_AS"/>
</dbReference>
<dbReference type="PANTHER" id="PTHR24058:SF103">
    <property type="entry name" value="SERINE_THREONINE-PROTEIN KINASE PRP4 HOMOLOG"/>
    <property type="match status" value="1"/>
</dbReference>
<reference evidence="11 12" key="1">
    <citation type="journal article" date="2011" name="J. Gen. Appl. Microbiol.">
        <title>Draft genome sequencing of the enigmatic basidiomycete Mixia osmundae.</title>
        <authorList>
            <person name="Nishida H."/>
            <person name="Nagatsuka Y."/>
            <person name="Sugiyama J."/>
        </authorList>
    </citation>
    <scope>NUCLEOTIDE SEQUENCE [LARGE SCALE GENOMIC DNA]</scope>
    <source>
        <strain evidence="12">CBS 9802 / IAM 14324 / JCM 22182 / KY 12970</strain>
    </source>
</reference>
<dbReference type="Gene3D" id="1.10.510.10">
    <property type="entry name" value="Transferase(Phosphotransferase) domain 1"/>
    <property type="match status" value="1"/>
</dbReference>
<dbReference type="AlphaFoldDB" id="G7EA35"/>
<feature type="compositionally biased region" description="Basic and acidic residues" evidence="9">
    <location>
        <begin position="78"/>
        <end position="97"/>
    </location>
</feature>
<comment type="caution">
    <text evidence="11">The sequence shown here is derived from an EMBL/GenBank/DDBJ whole genome shotgun (WGS) entry which is preliminary data.</text>
</comment>
<evidence type="ECO:0000256" key="1">
    <source>
        <dbReference type="ARBA" id="ARBA00012513"/>
    </source>
</evidence>
<dbReference type="InterPro" id="IPR017441">
    <property type="entry name" value="Protein_kinase_ATP_BS"/>
</dbReference>
<feature type="region of interest" description="Disordered" evidence="9">
    <location>
        <begin position="218"/>
        <end position="237"/>
    </location>
</feature>
<evidence type="ECO:0000256" key="2">
    <source>
        <dbReference type="ARBA" id="ARBA00022527"/>
    </source>
</evidence>
<dbReference type="InParanoid" id="G7EA35"/>